<sequence>MLMQRPSKALHFSLWVKLGKPTLCAETLWPPPHSVHIGMMLMHRPSEALDFSLWIKLGESTLSAKTLSQVTPSSLTSHDMMLMYSLSEALEF</sequence>
<accession>A0AAN9QG84</accession>
<dbReference type="AlphaFoldDB" id="A0AAN9QG84"/>
<proteinExistence type="predicted"/>
<comment type="caution">
    <text evidence="1">The sequence shown here is derived from an EMBL/GenBank/DDBJ whole genome shotgun (WGS) entry which is preliminary data.</text>
</comment>
<gene>
    <name evidence="1" type="ORF">VNO80_30580</name>
</gene>
<name>A0AAN9QG84_PHACN</name>
<keyword evidence="2" id="KW-1185">Reference proteome</keyword>
<evidence type="ECO:0000313" key="1">
    <source>
        <dbReference type="EMBL" id="KAK7333801.1"/>
    </source>
</evidence>
<organism evidence="1 2">
    <name type="scientific">Phaseolus coccineus</name>
    <name type="common">Scarlet runner bean</name>
    <name type="synonym">Phaseolus multiflorus</name>
    <dbReference type="NCBI Taxonomy" id="3886"/>
    <lineage>
        <taxon>Eukaryota</taxon>
        <taxon>Viridiplantae</taxon>
        <taxon>Streptophyta</taxon>
        <taxon>Embryophyta</taxon>
        <taxon>Tracheophyta</taxon>
        <taxon>Spermatophyta</taxon>
        <taxon>Magnoliopsida</taxon>
        <taxon>eudicotyledons</taxon>
        <taxon>Gunneridae</taxon>
        <taxon>Pentapetalae</taxon>
        <taxon>rosids</taxon>
        <taxon>fabids</taxon>
        <taxon>Fabales</taxon>
        <taxon>Fabaceae</taxon>
        <taxon>Papilionoideae</taxon>
        <taxon>50 kb inversion clade</taxon>
        <taxon>NPAAA clade</taxon>
        <taxon>indigoferoid/millettioid clade</taxon>
        <taxon>Phaseoleae</taxon>
        <taxon>Phaseolus</taxon>
    </lineage>
</organism>
<reference evidence="1 2" key="1">
    <citation type="submission" date="2024-01" db="EMBL/GenBank/DDBJ databases">
        <title>The genomes of 5 underutilized Papilionoideae crops provide insights into root nodulation and disease resistanc.</title>
        <authorList>
            <person name="Jiang F."/>
        </authorList>
    </citation>
    <scope>NUCLEOTIDE SEQUENCE [LARGE SCALE GENOMIC DNA]</scope>
    <source>
        <strain evidence="1">JINMINGXINNONG_FW02</strain>
        <tissue evidence="1">Leaves</tissue>
    </source>
</reference>
<dbReference type="Proteomes" id="UP001374584">
    <property type="component" value="Unassembled WGS sequence"/>
</dbReference>
<protein>
    <submittedName>
        <fullName evidence="1">Uncharacterized protein</fullName>
    </submittedName>
</protein>
<evidence type="ECO:0000313" key="2">
    <source>
        <dbReference type="Proteomes" id="UP001374584"/>
    </source>
</evidence>
<dbReference type="EMBL" id="JAYMYR010000011">
    <property type="protein sequence ID" value="KAK7333801.1"/>
    <property type="molecule type" value="Genomic_DNA"/>
</dbReference>